<feature type="region of interest" description="Disordered" evidence="6">
    <location>
        <begin position="129"/>
        <end position="164"/>
    </location>
</feature>
<dbReference type="Proteomes" id="UP001487740">
    <property type="component" value="Unassembled WGS sequence"/>
</dbReference>
<feature type="compositionally biased region" description="Basic and acidic residues" evidence="6">
    <location>
        <begin position="698"/>
        <end position="727"/>
    </location>
</feature>
<feature type="region of interest" description="Disordered" evidence="6">
    <location>
        <begin position="317"/>
        <end position="338"/>
    </location>
</feature>
<dbReference type="GO" id="GO:0016604">
    <property type="term" value="C:nuclear body"/>
    <property type="evidence" value="ECO:0007669"/>
    <property type="project" value="TreeGrafter"/>
</dbReference>
<feature type="compositionally biased region" description="Acidic residues" evidence="6">
    <location>
        <begin position="840"/>
        <end position="851"/>
    </location>
</feature>
<feature type="region of interest" description="Disordered" evidence="6">
    <location>
        <begin position="591"/>
        <end position="676"/>
    </location>
</feature>
<feature type="compositionally biased region" description="Basic and acidic residues" evidence="6">
    <location>
        <begin position="807"/>
        <end position="817"/>
    </location>
</feature>
<dbReference type="Pfam" id="PF13086">
    <property type="entry name" value="AAA_11"/>
    <property type="match status" value="1"/>
</dbReference>
<dbReference type="InterPro" id="IPR041679">
    <property type="entry name" value="DNA2/NAM7-like_C"/>
</dbReference>
<feature type="region of interest" description="Disordered" evidence="6">
    <location>
        <begin position="1036"/>
        <end position="1101"/>
    </location>
</feature>
<feature type="compositionally biased region" description="Basic and acidic residues" evidence="6">
    <location>
        <begin position="904"/>
        <end position="929"/>
    </location>
</feature>
<feature type="compositionally biased region" description="Low complexity" evidence="6">
    <location>
        <begin position="1132"/>
        <end position="1152"/>
    </location>
</feature>
<dbReference type="SMART" id="SM00240">
    <property type="entry name" value="FHA"/>
    <property type="match status" value="1"/>
</dbReference>
<feature type="region of interest" description="Disordered" evidence="6">
    <location>
        <begin position="197"/>
        <end position="226"/>
    </location>
</feature>
<dbReference type="Gene3D" id="2.60.200.20">
    <property type="match status" value="1"/>
</dbReference>
<dbReference type="PANTHER" id="PTHR10887:SF495">
    <property type="entry name" value="HELICASE SENATAXIN ISOFORM X1-RELATED"/>
    <property type="match status" value="1"/>
</dbReference>
<organism evidence="8 9">
    <name type="scientific">Scylla paramamosain</name>
    <name type="common">Mud crab</name>
    <dbReference type="NCBI Taxonomy" id="85552"/>
    <lineage>
        <taxon>Eukaryota</taxon>
        <taxon>Metazoa</taxon>
        <taxon>Ecdysozoa</taxon>
        <taxon>Arthropoda</taxon>
        <taxon>Crustacea</taxon>
        <taxon>Multicrustacea</taxon>
        <taxon>Malacostraca</taxon>
        <taxon>Eumalacostraca</taxon>
        <taxon>Eucarida</taxon>
        <taxon>Decapoda</taxon>
        <taxon>Pleocyemata</taxon>
        <taxon>Brachyura</taxon>
        <taxon>Eubrachyura</taxon>
        <taxon>Portunoidea</taxon>
        <taxon>Portunidae</taxon>
        <taxon>Portuninae</taxon>
        <taxon>Scylla</taxon>
    </lineage>
</organism>
<gene>
    <name evidence="8" type="ORF">O3P69_020435</name>
</gene>
<accession>A0AAW0TLT6</accession>
<evidence type="ECO:0000256" key="6">
    <source>
        <dbReference type="SAM" id="MobiDB-lite"/>
    </source>
</evidence>
<keyword evidence="4" id="KW-0067">ATP-binding</keyword>
<feature type="compositionally biased region" description="Polar residues" evidence="6">
    <location>
        <begin position="1073"/>
        <end position="1088"/>
    </location>
</feature>
<keyword evidence="1" id="KW-0547">Nucleotide-binding</keyword>
<protein>
    <recommendedName>
        <fullName evidence="7">FHA domain-containing protein</fullName>
    </recommendedName>
</protein>
<feature type="region of interest" description="Disordered" evidence="6">
    <location>
        <begin position="688"/>
        <end position="729"/>
    </location>
</feature>
<feature type="region of interest" description="Disordered" evidence="6">
    <location>
        <begin position="365"/>
        <end position="566"/>
    </location>
</feature>
<dbReference type="SUPFAM" id="SSF52540">
    <property type="entry name" value="P-loop containing nucleoside triphosphate hydrolases"/>
    <property type="match status" value="1"/>
</dbReference>
<feature type="compositionally biased region" description="Polar residues" evidence="6">
    <location>
        <begin position="197"/>
        <end position="206"/>
    </location>
</feature>
<feature type="compositionally biased region" description="Basic residues" evidence="6">
    <location>
        <begin position="511"/>
        <end position="521"/>
    </location>
</feature>
<dbReference type="Gene3D" id="3.40.50.300">
    <property type="entry name" value="P-loop containing nucleotide triphosphate hydrolases"/>
    <property type="match status" value="2"/>
</dbReference>
<dbReference type="InterPro" id="IPR041677">
    <property type="entry name" value="DNA2/NAM7_AAA_11"/>
</dbReference>
<dbReference type="InterPro" id="IPR000253">
    <property type="entry name" value="FHA_dom"/>
</dbReference>
<evidence type="ECO:0000256" key="4">
    <source>
        <dbReference type="ARBA" id="ARBA00022840"/>
    </source>
</evidence>
<dbReference type="GO" id="GO:0006369">
    <property type="term" value="P:termination of RNA polymerase II transcription"/>
    <property type="evidence" value="ECO:0007669"/>
    <property type="project" value="TreeGrafter"/>
</dbReference>
<feature type="domain" description="FHA" evidence="7">
    <location>
        <begin position="23"/>
        <end position="74"/>
    </location>
</feature>
<feature type="region of interest" description="Disordered" evidence="6">
    <location>
        <begin position="793"/>
        <end position="933"/>
    </location>
</feature>
<dbReference type="PROSITE" id="PS50006">
    <property type="entry name" value="FHA_DOMAIN"/>
    <property type="match status" value="1"/>
</dbReference>
<keyword evidence="2" id="KW-0378">Hydrolase</keyword>
<feature type="region of interest" description="Disordered" evidence="6">
    <location>
        <begin position="954"/>
        <end position="983"/>
    </location>
</feature>
<dbReference type="GO" id="GO:0005524">
    <property type="term" value="F:ATP binding"/>
    <property type="evidence" value="ECO:0007669"/>
    <property type="project" value="UniProtKB-KW"/>
</dbReference>
<proteinExistence type="predicted"/>
<feature type="region of interest" description="Disordered" evidence="6">
    <location>
        <begin position="1000"/>
        <end position="1019"/>
    </location>
</feature>
<evidence type="ECO:0000256" key="1">
    <source>
        <dbReference type="ARBA" id="ARBA00022741"/>
    </source>
</evidence>
<feature type="coiled-coil region" evidence="5">
    <location>
        <begin position="1648"/>
        <end position="1697"/>
    </location>
</feature>
<feature type="compositionally biased region" description="Basic residues" evidence="6">
    <location>
        <begin position="957"/>
        <end position="969"/>
    </location>
</feature>
<dbReference type="Pfam" id="PF00498">
    <property type="entry name" value="FHA"/>
    <property type="match status" value="1"/>
</dbReference>
<feature type="compositionally biased region" description="Basic and acidic residues" evidence="6">
    <location>
        <begin position="655"/>
        <end position="674"/>
    </location>
</feature>
<dbReference type="InterPro" id="IPR047187">
    <property type="entry name" value="SF1_C_Upf1"/>
</dbReference>
<reference evidence="8 9" key="1">
    <citation type="submission" date="2023-03" db="EMBL/GenBank/DDBJ databases">
        <title>High-quality genome of Scylla paramamosain provides insights in environmental adaptation.</title>
        <authorList>
            <person name="Zhang L."/>
        </authorList>
    </citation>
    <scope>NUCLEOTIDE SEQUENCE [LARGE SCALE GENOMIC DNA]</scope>
    <source>
        <strain evidence="8">LZ_2023a</strain>
        <tissue evidence="8">Muscle</tissue>
    </source>
</reference>
<feature type="compositionally biased region" description="Polar residues" evidence="6">
    <location>
        <begin position="216"/>
        <end position="226"/>
    </location>
</feature>
<dbReference type="SUPFAM" id="SSF49879">
    <property type="entry name" value="SMAD/FHA domain"/>
    <property type="match status" value="1"/>
</dbReference>
<evidence type="ECO:0000259" key="7">
    <source>
        <dbReference type="PROSITE" id="PS50006"/>
    </source>
</evidence>
<dbReference type="PANTHER" id="PTHR10887">
    <property type="entry name" value="DNA2/NAM7 HELICASE FAMILY"/>
    <property type="match status" value="1"/>
</dbReference>
<keyword evidence="5" id="KW-0175">Coiled coil</keyword>
<dbReference type="CDD" id="cd18042">
    <property type="entry name" value="DEXXQc_SETX"/>
    <property type="match status" value="1"/>
</dbReference>
<name>A0AAW0TLT6_SCYPA</name>
<feature type="compositionally biased region" description="Polar residues" evidence="6">
    <location>
        <begin position="591"/>
        <end position="602"/>
    </location>
</feature>
<dbReference type="Pfam" id="PF13087">
    <property type="entry name" value="AAA_12"/>
    <property type="match status" value="1"/>
</dbReference>
<dbReference type="GO" id="GO:0016787">
    <property type="term" value="F:hydrolase activity"/>
    <property type="evidence" value="ECO:0007669"/>
    <property type="project" value="UniProtKB-KW"/>
</dbReference>
<evidence type="ECO:0000256" key="5">
    <source>
        <dbReference type="SAM" id="Coils"/>
    </source>
</evidence>
<dbReference type="GO" id="GO:0004386">
    <property type="term" value="F:helicase activity"/>
    <property type="evidence" value="ECO:0007669"/>
    <property type="project" value="UniProtKB-KW"/>
</dbReference>
<dbReference type="GO" id="GO:0005694">
    <property type="term" value="C:chromosome"/>
    <property type="evidence" value="ECO:0007669"/>
    <property type="project" value="UniProtKB-ARBA"/>
</dbReference>
<feature type="region of interest" description="Disordered" evidence="6">
    <location>
        <begin position="1124"/>
        <end position="1154"/>
    </location>
</feature>
<dbReference type="InterPro" id="IPR008984">
    <property type="entry name" value="SMAD_FHA_dom_sf"/>
</dbReference>
<keyword evidence="9" id="KW-1185">Reference proteome</keyword>
<dbReference type="CDD" id="cd00060">
    <property type="entry name" value="FHA"/>
    <property type="match status" value="1"/>
</dbReference>
<evidence type="ECO:0000256" key="2">
    <source>
        <dbReference type="ARBA" id="ARBA00022801"/>
    </source>
</evidence>
<dbReference type="CDD" id="cd18808">
    <property type="entry name" value="SF1_C_Upf1"/>
    <property type="match status" value="1"/>
</dbReference>
<evidence type="ECO:0000256" key="3">
    <source>
        <dbReference type="ARBA" id="ARBA00022806"/>
    </source>
</evidence>
<feature type="compositionally biased region" description="Low complexity" evidence="6">
    <location>
        <begin position="688"/>
        <end position="697"/>
    </location>
</feature>
<feature type="compositionally biased region" description="Polar residues" evidence="6">
    <location>
        <begin position="610"/>
        <end position="635"/>
    </location>
</feature>
<keyword evidence="3" id="KW-0347">Helicase</keyword>
<dbReference type="FunFam" id="3.40.50.300:FF:000326">
    <property type="entry name" value="P-loop containing nucleoside triphosphate hydrolase"/>
    <property type="match status" value="1"/>
</dbReference>
<feature type="compositionally biased region" description="Basic and acidic residues" evidence="6">
    <location>
        <begin position="448"/>
        <end position="458"/>
    </location>
</feature>
<evidence type="ECO:0000313" key="8">
    <source>
        <dbReference type="EMBL" id="KAK8388445.1"/>
    </source>
</evidence>
<comment type="caution">
    <text evidence="8">The sequence shown here is derived from an EMBL/GenBank/DDBJ whole genome shotgun (WGS) entry which is preliminary data.</text>
</comment>
<evidence type="ECO:0000313" key="9">
    <source>
        <dbReference type="Proteomes" id="UP001487740"/>
    </source>
</evidence>
<dbReference type="InterPro" id="IPR027417">
    <property type="entry name" value="P-loop_NTPase"/>
</dbReference>
<sequence length="2031" mass="228129">MSLFLKRMGREETFNLPPDKEKILIGRSPVCDISFSSVYISRQHCQILRVPPNGALVLKNIKNTNCTYINESKLQGTDISSELQVGSCIGLGVPLEYATGAGMQNKDFVFLKLESSQSAIETWNNARTESNKNYQIPPVSDASHPDDPGEMATHQQDAVESVQISKQNNQTSVAYLEKMRLHLPSFKDDLSLGSVPNQEACSTSQVRPDVSKQSEKSQVPTTTSNILHAEHRGSQSAGGSEVDPIRQPENNIENFHSCELEPRKFDHPIVPVQGIDSSLEPRQGLLKEDTSCIRADDSKVDVASNCKNLITEAEESHSPIHIDLTQPDPDSPTGAARTVETHKDSFICLSSDEDSVFYSLSKRNSLQSEGKEVSGKRKRLSCVEPSSGVRVTEDSEGSSVKKKMRSLSLPSGINSDDESPACKDGNAELLGHNKRNENNINKSKLNKVAKDSGSDNKMGHGTKSVKNSSDVLEVSDSDDEIFPFKKKIDNDRKQDNSSQSKQENDSESVIHNRKIQKKLKRGISSTSLQSSSSDEEPIMFKRRANKNRQIIKSSDSDSDFEDVPCKKNSGKPFSVLSLKKVTVQLTRMSCEISSPSNTSRASFSLEGASTGKSNNKENLSGNGKNHSSEMCTNDLGSCKPKKEETSVKEASLSYKGEKVRTRNTTKEKRDEVQKESFSQFCGLHTSTVTSVSSNSTDSEGRNRLIESDKIFSKSNSGEDQKSNKEDSLAVQVEIPTDIKIKTEPLTSCDQENNFMYSQVGDEIWLSSDEEDGSLPSGRDPVSPDADILFLGEDEHQPSHIPVNNFTVKEEPVEKEGDSSGDVNEDDQWFPVLSQSFLQISDDEEEKDDDDDKDFKDSAENAEESEAKPGPSGASDHLPDNEDEAEWWPVLSQGFFDEDDEEEEDIRKEKAESSSKSELDTRDEPRRTDDINNLQSIIEKLKTKATRTSQLTEVKIPVRYRGRNSQRRRSNSTEVDVHSSTSEAVVKKLVDDSKIIEKQKSKSAGLVKKQHKQIKNSDLRKNLTSKYNLESYKSTLEHRTKEKHHLVKKSEKSKVPPLDSVVNNKTVDPKSRKNISIQKKTKSASVTTEDNPRPKVAVKVTKKTRSEKLTDVDLFSLPSKSITTSKKKKFKIPKSSNNGASCSSKSSETTGSGLVLSRKKDVEAESICVRSENPSNDGLCERQNLSASAAPVNNNPANKVDEINRGIMKISLKRSKLKNVHFPEKEEDLVKVLLISPRKKVERTGLPSVRASEMLPEELKLQRQNIPPYYMELFIHHICRWNYDWLESYHLAQEKYRAGVSKGIPAPPPIVDSTNCPILILYSSYNDYRETHSNLLYLELWEKIYNDWIRCRSNSNIFQSLIEYIQPAFIRTKTNVLKFWALKLMVAIPAKQGGNNHSFRQGTLISLKIRKESKRSVIFGYVDHVMVNNRSTAQNQALSQMGPNLTLGVRVVKDIIETVRPGAVIVISDISYIRPNCRVWETLQKLPLSPLCQDILSPTPLAFSCNRKTEYLVKELPLNEAQTRAVTEVSSKCMFDSIVPKISLIHGPPGTGKTSTIVALIAQMAMIGSKLYPGKMPRCKVLICAPSNAAVDELTLRLINLRNIGLSLRVVRVGFRANDHPVVRNFALDQFVNKQVQMELSIPRTESARQELQRTKILVQQIVEDLERARMEGRLNEVRQLEIHLNEMARAKAELEKSFVSQPSAYEKHQLHQKWQEEFLLKAEVVTTTLNSCVSGTIGEMAAKYPNHFTCCIVDEAGQCQETETLLPLLFGIRKLVLVGDHHQLPATVLSQLAQSKNLRKSLFERLHHRLVLELQQEDVVHTLNVQYRMHPQIAEWPACYFYQNKLRSEVSTQQSTTFNPYMIFDLQTSQEQRHQNMEIYNPAEAFFVCILLEVMQPQLNGKTVGVITPYQRQRFYLEEKLSKLKGKMDISINTIDGFQGQERDVIVLSFVRANKSASIGFLSHRQRLNVALTRAKEVCYIVASLSSLEGNKEWSSLIKNGRQRRIICTVTSKEENNKGFIKYAIENKASV</sequence>
<dbReference type="EMBL" id="JARAKH010000028">
    <property type="protein sequence ID" value="KAK8388445.1"/>
    <property type="molecule type" value="Genomic_DNA"/>
</dbReference>
<dbReference type="InterPro" id="IPR045055">
    <property type="entry name" value="DNA2/NAM7-like"/>
</dbReference>
<dbReference type="GO" id="GO:0001147">
    <property type="term" value="F:transcription termination site sequence-specific DNA binding"/>
    <property type="evidence" value="ECO:0007669"/>
    <property type="project" value="TreeGrafter"/>
</dbReference>
<feature type="compositionally biased region" description="Polar residues" evidence="6">
    <location>
        <begin position="153"/>
        <end position="164"/>
    </location>
</feature>
<feature type="compositionally biased region" description="Basic and acidic residues" evidence="6">
    <location>
        <begin position="482"/>
        <end position="495"/>
    </location>
</feature>